<dbReference type="InterPro" id="IPR050832">
    <property type="entry name" value="Bact_Acetyltransf"/>
</dbReference>
<evidence type="ECO:0000313" key="5">
    <source>
        <dbReference type="Proteomes" id="UP001589647"/>
    </source>
</evidence>
<dbReference type="InterPro" id="IPR000182">
    <property type="entry name" value="GNAT_dom"/>
</dbReference>
<dbReference type="Gene3D" id="3.40.630.30">
    <property type="match status" value="1"/>
</dbReference>
<keyword evidence="5" id="KW-1185">Reference proteome</keyword>
<evidence type="ECO:0000256" key="2">
    <source>
        <dbReference type="ARBA" id="ARBA00023315"/>
    </source>
</evidence>
<dbReference type="PANTHER" id="PTHR43877">
    <property type="entry name" value="AMINOALKYLPHOSPHONATE N-ACETYLTRANSFERASE-RELATED-RELATED"/>
    <property type="match status" value="1"/>
</dbReference>
<dbReference type="PROSITE" id="PS51186">
    <property type="entry name" value="GNAT"/>
    <property type="match status" value="1"/>
</dbReference>
<dbReference type="Pfam" id="PF00583">
    <property type="entry name" value="Acetyltransf_1"/>
    <property type="match status" value="1"/>
</dbReference>
<accession>A0ABV5ICE1</accession>
<comment type="caution">
    <text evidence="4">The sequence shown here is derived from an EMBL/GenBank/DDBJ whole genome shotgun (WGS) entry which is preliminary data.</text>
</comment>
<protein>
    <submittedName>
        <fullName evidence="4">GNAT family N-acetyltransferase</fullName>
        <ecNumber evidence="4">2.3.1.-</ecNumber>
    </submittedName>
</protein>
<name>A0ABV5ICE1_9ACTN</name>
<organism evidence="4 5">
    <name type="scientific">Nonomuraea spiralis</name>
    <dbReference type="NCBI Taxonomy" id="46182"/>
    <lineage>
        <taxon>Bacteria</taxon>
        <taxon>Bacillati</taxon>
        <taxon>Actinomycetota</taxon>
        <taxon>Actinomycetes</taxon>
        <taxon>Streptosporangiales</taxon>
        <taxon>Streptosporangiaceae</taxon>
        <taxon>Nonomuraea</taxon>
    </lineage>
</organism>
<evidence type="ECO:0000259" key="3">
    <source>
        <dbReference type="PROSITE" id="PS51186"/>
    </source>
</evidence>
<sequence length="177" mass="19448">MPSAEAAGKVEGMVELRILGPDDWPLWRELRLAALAESGPAFGSTLADWQGDGDREERWRARLTMRGSHNVIAFLDGHPSGMVSGVPVEGANSVELASMWVSPAARGRGVGDHLIREVERWAAQRHAETVRLSVRPDNTMAIALYTRHGFQDAEKLAALDPRGCRVMTKPLPRHPAR</sequence>
<keyword evidence="2 4" id="KW-0012">Acyltransferase</keyword>
<evidence type="ECO:0000313" key="4">
    <source>
        <dbReference type="EMBL" id="MFB9201730.1"/>
    </source>
</evidence>
<keyword evidence="1 4" id="KW-0808">Transferase</keyword>
<gene>
    <name evidence="4" type="ORF">ACFFV7_11045</name>
</gene>
<proteinExistence type="predicted"/>
<dbReference type="GO" id="GO:0016746">
    <property type="term" value="F:acyltransferase activity"/>
    <property type="evidence" value="ECO:0007669"/>
    <property type="project" value="UniProtKB-KW"/>
</dbReference>
<dbReference type="Proteomes" id="UP001589647">
    <property type="component" value="Unassembled WGS sequence"/>
</dbReference>
<dbReference type="CDD" id="cd04301">
    <property type="entry name" value="NAT_SF"/>
    <property type="match status" value="1"/>
</dbReference>
<dbReference type="EC" id="2.3.1.-" evidence="4"/>
<evidence type="ECO:0000256" key="1">
    <source>
        <dbReference type="ARBA" id="ARBA00022679"/>
    </source>
</evidence>
<dbReference type="EMBL" id="JBHMEI010000005">
    <property type="protein sequence ID" value="MFB9201730.1"/>
    <property type="molecule type" value="Genomic_DNA"/>
</dbReference>
<reference evidence="4 5" key="1">
    <citation type="submission" date="2024-09" db="EMBL/GenBank/DDBJ databases">
        <authorList>
            <person name="Sun Q."/>
            <person name="Mori K."/>
        </authorList>
    </citation>
    <scope>NUCLEOTIDE SEQUENCE [LARGE SCALE GENOMIC DNA]</scope>
    <source>
        <strain evidence="4 5">CCM 3426</strain>
    </source>
</reference>
<feature type="domain" description="N-acetyltransferase" evidence="3">
    <location>
        <begin position="14"/>
        <end position="172"/>
    </location>
</feature>
<dbReference type="SUPFAM" id="SSF55729">
    <property type="entry name" value="Acyl-CoA N-acyltransferases (Nat)"/>
    <property type="match status" value="1"/>
</dbReference>
<dbReference type="InterPro" id="IPR016181">
    <property type="entry name" value="Acyl_CoA_acyltransferase"/>
</dbReference>
<dbReference type="RefSeq" id="WP_229824354.1">
    <property type="nucleotide sequence ID" value="NZ_BMRC01000011.1"/>
</dbReference>